<evidence type="ECO:0000313" key="1">
    <source>
        <dbReference type="EMBL" id="PNF34840.1"/>
    </source>
</evidence>
<proteinExistence type="predicted"/>
<dbReference type="EMBL" id="NEVH01008202">
    <property type="protein sequence ID" value="PNF34840.1"/>
    <property type="molecule type" value="Genomic_DNA"/>
</dbReference>
<name>A0A2J7R1X5_9NEOP</name>
<organism evidence="1 2">
    <name type="scientific">Cryptotermes secundus</name>
    <dbReference type="NCBI Taxonomy" id="105785"/>
    <lineage>
        <taxon>Eukaryota</taxon>
        <taxon>Metazoa</taxon>
        <taxon>Ecdysozoa</taxon>
        <taxon>Arthropoda</taxon>
        <taxon>Hexapoda</taxon>
        <taxon>Insecta</taxon>
        <taxon>Pterygota</taxon>
        <taxon>Neoptera</taxon>
        <taxon>Polyneoptera</taxon>
        <taxon>Dictyoptera</taxon>
        <taxon>Blattodea</taxon>
        <taxon>Blattoidea</taxon>
        <taxon>Termitoidae</taxon>
        <taxon>Kalotermitidae</taxon>
        <taxon>Cryptotermitinae</taxon>
        <taxon>Cryptotermes</taxon>
    </lineage>
</organism>
<dbReference type="AlphaFoldDB" id="A0A2J7R1X5"/>
<reference evidence="1 2" key="1">
    <citation type="submission" date="2017-12" db="EMBL/GenBank/DDBJ databases">
        <title>Hemimetabolous genomes reveal molecular basis of termite eusociality.</title>
        <authorList>
            <person name="Harrison M.C."/>
            <person name="Jongepier E."/>
            <person name="Robertson H.M."/>
            <person name="Arning N."/>
            <person name="Bitard-Feildel T."/>
            <person name="Chao H."/>
            <person name="Childers C.P."/>
            <person name="Dinh H."/>
            <person name="Doddapaneni H."/>
            <person name="Dugan S."/>
            <person name="Gowin J."/>
            <person name="Greiner C."/>
            <person name="Han Y."/>
            <person name="Hu H."/>
            <person name="Hughes D.S.T."/>
            <person name="Huylmans A.-K."/>
            <person name="Kemena C."/>
            <person name="Kremer L.P.M."/>
            <person name="Lee S.L."/>
            <person name="Lopez-Ezquerra A."/>
            <person name="Mallet L."/>
            <person name="Monroy-Kuhn J.M."/>
            <person name="Moser A."/>
            <person name="Murali S.C."/>
            <person name="Muzny D.M."/>
            <person name="Otani S."/>
            <person name="Piulachs M.-D."/>
            <person name="Poelchau M."/>
            <person name="Qu J."/>
            <person name="Schaub F."/>
            <person name="Wada-Katsumata A."/>
            <person name="Worley K.C."/>
            <person name="Xie Q."/>
            <person name="Ylla G."/>
            <person name="Poulsen M."/>
            <person name="Gibbs R.A."/>
            <person name="Schal C."/>
            <person name="Richards S."/>
            <person name="Belles X."/>
            <person name="Korb J."/>
            <person name="Bornberg-Bauer E."/>
        </authorList>
    </citation>
    <scope>NUCLEOTIDE SEQUENCE [LARGE SCALE GENOMIC DNA]</scope>
    <source>
        <tissue evidence="1">Whole body</tissue>
    </source>
</reference>
<evidence type="ECO:0000313" key="2">
    <source>
        <dbReference type="Proteomes" id="UP000235965"/>
    </source>
</evidence>
<comment type="caution">
    <text evidence="1">The sequence shown here is derived from an EMBL/GenBank/DDBJ whole genome shotgun (WGS) entry which is preliminary data.</text>
</comment>
<dbReference type="InParanoid" id="A0A2J7R1X5"/>
<dbReference type="Proteomes" id="UP000235965">
    <property type="component" value="Unassembled WGS sequence"/>
</dbReference>
<accession>A0A2J7R1X5</accession>
<keyword evidence="2" id="KW-1185">Reference proteome</keyword>
<sequence length="72" mass="8228">MGKVFTHCICRTDVQMLRDKNCSDITIFYGTTSVQMSCFMGQQYSDVAIFYGTVCAEMLYEATSHQILLCFM</sequence>
<gene>
    <name evidence="1" type="ORF">B7P43_G03765</name>
</gene>
<protein>
    <submittedName>
        <fullName evidence="1">Uncharacterized protein</fullName>
    </submittedName>
</protein>